<dbReference type="EMBL" id="CP015220">
    <property type="protein sequence ID" value="AMY21448.1"/>
    <property type="molecule type" value="Genomic_DNA"/>
</dbReference>
<gene>
    <name evidence="2" type="ORF">A3Q41_00120</name>
</gene>
<evidence type="ECO:0000313" key="3">
    <source>
        <dbReference type="Proteomes" id="UP000076038"/>
    </source>
</evidence>
<feature type="compositionally biased region" description="Polar residues" evidence="1">
    <location>
        <begin position="48"/>
        <end position="68"/>
    </location>
</feature>
<name>A0A143QFB9_RHOFA</name>
<evidence type="ECO:0000313" key="2">
    <source>
        <dbReference type="EMBL" id="AMY21448.1"/>
    </source>
</evidence>
<protein>
    <submittedName>
        <fullName evidence="2">Uncharacterized protein</fullName>
    </submittedName>
</protein>
<reference evidence="3" key="2">
    <citation type="submission" date="2016-04" db="EMBL/GenBank/DDBJ databases">
        <title>Complete Genome and Plasmid Sequences for Rhodococcus fascians D188 and Draft Sequences for Rhodococcus spp. Isolates PBTS 1 and PBTS 2.</title>
        <authorList>
            <person name="Stamer R."/>
            <person name="Vereecke D."/>
            <person name="Zhang Y."/>
            <person name="Schilkey F."/>
            <person name="Devitt N."/>
            <person name="Randall J."/>
        </authorList>
    </citation>
    <scope>NUCLEOTIDE SEQUENCE [LARGE SCALE GENOMIC DNA]</scope>
    <source>
        <strain evidence="3">PBTS2</strain>
    </source>
</reference>
<evidence type="ECO:0000256" key="1">
    <source>
        <dbReference type="SAM" id="MobiDB-lite"/>
    </source>
</evidence>
<organism evidence="2 3">
    <name type="scientific">Rhodococcoides fascians</name>
    <name type="common">Rhodococcus fascians</name>
    <dbReference type="NCBI Taxonomy" id="1828"/>
    <lineage>
        <taxon>Bacteria</taxon>
        <taxon>Bacillati</taxon>
        <taxon>Actinomycetota</taxon>
        <taxon>Actinomycetes</taxon>
        <taxon>Mycobacteriales</taxon>
        <taxon>Nocardiaceae</taxon>
        <taxon>Rhodococcoides</taxon>
    </lineage>
</organism>
<reference evidence="2 3" key="1">
    <citation type="journal article" date="2016" name="Genome Announc.">
        <title>Complete Genome and Plasmid Sequences for Rhodococcus fascians D188 and Draft Sequences for Rhodococcus Isolates PBTS 1 and PBTS 2.</title>
        <authorList>
            <person name="Stamler R.A."/>
            <person name="Vereecke D."/>
            <person name="Zhang Y."/>
            <person name="Schilkey F."/>
            <person name="Devitt N."/>
            <person name="Randall J.J."/>
        </authorList>
    </citation>
    <scope>NUCLEOTIDE SEQUENCE [LARGE SCALE GENOMIC DNA]</scope>
    <source>
        <strain evidence="2 3">PBTS2</strain>
    </source>
</reference>
<feature type="region of interest" description="Disordered" evidence="1">
    <location>
        <begin position="31"/>
        <end position="78"/>
    </location>
</feature>
<dbReference type="AlphaFoldDB" id="A0A143QFB9"/>
<dbReference type="KEGG" id="rhs:A3Q41_00120"/>
<accession>A0A143QFB9</accession>
<keyword evidence="3" id="KW-1185">Reference proteome</keyword>
<dbReference type="Proteomes" id="UP000076038">
    <property type="component" value="Chromosome"/>
</dbReference>
<sequence>MYYEHVLSEHRQRVARGVENYERRRVAAERAAESVAAQERIEPVQESVGKTNGNDEGTPGNGDSSESGIGSGFVSAHR</sequence>
<proteinExistence type="predicted"/>